<protein>
    <submittedName>
        <fullName evidence="1">Uncharacterized protein</fullName>
    </submittedName>
</protein>
<dbReference type="AlphaFoldDB" id="A0A645DF78"/>
<organism evidence="1">
    <name type="scientific">bioreactor metagenome</name>
    <dbReference type="NCBI Taxonomy" id="1076179"/>
    <lineage>
        <taxon>unclassified sequences</taxon>
        <taxon>metagenomes</taxon>
        <taxon>ecological metagenomes</taxon>
    </lineage>
</organism>
<evidence type="ECO:0000313" key="1">
    <source>
        <dbReference type="EMBL" id="MPM87493.1"/>
    </source>
</evidence>
<name>A0A645DF78_9ZZZZ</name>
<sequence>MIERTRVRNSHAFDCVTQIFRYRFTAVHLFFLPDREEFLPADAADLYILRAAVFAKHVANAPEERIPFRMAVAVVELLVVVDIQHHAGHAALIDDTIAQYRIVTVKEHAPVHESCQLIRRGGMVQRKVCLLQIALGNDVLQRKF</sequence>
<gene>
    <name evidence="1" type="ORF">SDC9_134589</name>
</gene>
<reference evidence="1" key="1">
    <citation type="submission" date="2019-08" db="EMBL/GenBank/DDBJ databases">
        <authorList>
            <person name="Kucharzyk K."/>
            <person name="Murdoch R.W."/>
            <person name="Higgins S."/>
            <person name="Loffler F."/>
        </authorList>
    </citation>
    <scope>NUCLEOTIDE SEQUENCE</scope>
</reference>
<comment type="caution">
    <text evidence="1">The sequence shown here is derived from an EMBL/GenBank/DDBJ whole genome shotgun (WGS) entry which is preliminary data.</text>
</comment>
<proteinExistence type="predicted"/>
<dbReference type="EMBL" id="VSSQ01035297">
    <property type="protein sequence ID" value="MPM87493.1"/>
    <property type="molecule type" value="Genomic_DNA"/>
</dbReference>
<accession>A0A645DF78</accession>